<keyword evidence="8" id="KW-1185">Reference proteome</keyword>
<evidence type="ECO:0000259" key="6">
    <source>
        <dbReference type="Pfam" id="PF01926"/>
    </source>
</evidence>
<gene>
    <name evidence="7" type="ordered locus">AM1_1824</name>
</gene>
<reference evidence="7 8" key="1">
    <citation type="journal article" date="2008" name="Proc. Natl. Acad. Sci. U.S.A.">
        <title>Niche adaptation and genome expansion in the chlorophyll d-producing cyanobacterium Acaryochloris marina.</title>
        <authorList>
            <person name="Swingley W.D."/>
            <person name="Chen M."/>
            <person name="Cheung P.C."/>
            <person name="Conrad A.L."/>
            <person name="Dejesa L.C."/>
            <person name="Hao J."/>
            <person name="Honchak B.M."/>
            <person name="Karbach L.E."/>
            <person name="Kurdoglu A."/>
            <person name="Lahiri S."/>
            <person name="Mastrian S.D."/>
            <person name="Miyashita H."/>
            <person name="Page L."/>
            <person name="Ramakrishna P."/>
            <person name="Satoh S."/>
            <person name="Sattley W.M."/>
            <person name="Shimada Y."/>
            <person name="Taylor H.L."/>
            <person name="Tomo T."/>
            <person name="Tsuchiya T."/>
            <person name="Wang Z.T."/>
            <person name="Raymond J."/>
            <person name="Mimuro M."/>
            <person name="Blankenship R.E."/>
            <person name="Touchman J.W."/>
        </authorList>
    </citation>
    <scope>NUCLEOTIDE SEQUENCE [LARGE SCALE GENOMIC DNA]</scope>
    <source>
        <strain evidence="8">MBIC 11017</strain>
    </source>
</reference>
<evidence type="ECO:0000256" key="1">
    <source>
        <dbReference type="ARBA" id="ARBA00004141"/>
    </source>
</evidence>
<dbReference type="eggNOG" id="COG0699">
    <property type="taxonomic scope" value="Bacteria"/>
</dbReference>
<dbReference type="HOGENOM" id="CLU_035027_0_0_3"/>
<dbReference type="GO" id="GO:0005737">
    <property type="term" value="C:cytoplasm"/>
    <property type="evidence" value="ECO:0007669"/>
    <property type="project" value="TreeGrafter"/>
</dbReference>
<evidence type="ECO:0000313" key="8">
    <source>
        <dbReference type="Proteomes" id="UP000000268"/>
    </source>
</evidence>
<protein>
    <submittedName>
        <fullName evidence="7">GTP-binding domain protein</fullName>
    </submittedName>
</protein>
<evidence type="ECO:0000256" key="4">
    <source>
        <dbReference type="ARBA" id="ARBA00023136"/>
    </source>
</evidence>
<dbReference type="KEGG" id="amr:AM1_1824"/>
<dbReference type="STRING" id="329726.AM1_1824"/>
<comment type="subcellular location">
    <subcellularLocation>
        <location evidence="1">Membrane</location>
        <topology evidence="1">Multi-pass membrane protein</topology>
    </subcellularLocation>
</comment>
<evidence type="ECO:0000256" key="3">
    <source>
        <dbReference type="ARBA" id="ARBA00022989"/>
    </source>
</evidence>
<dbReference type="InterPro" id="IPR021147">
    <property type="entry name" value="DUF697"/>
</dbReference>
<evidence type="ECO:0000313" key="7">
    <source>
        <dbReference type="EMBL" id="ABW26845.1"/>
    </source>
</evidence>
<feature type="transmembrane region" description="Helical" evidence="5">
    <location>
        <begin position="357"/>
        <end position="377"/>
    </location>
</feature>
<dbReference type="CDD" id="cd00880">
    <property type="entry name" value="Era_like"/>
    <property type="match status" value="1"/>
</dbReference>
<organism evidence="7 8">
    <name type="scientific">Acaryochloris marina (strain MBIC 11017)</name>
    <dbReference type="NCBI Taxonomy" id="329726"/>
    <lineage>
        <taxon>Bacteria</taxon>
        <taxon>Bacillati</taxon>
        <taxon>Cyanobacteriota</taxon>
        <taxon>Cyanophyceae</taxon>
        <taxon>Acaryochloridales</taxon>
        <taxon>Acaryochloridaceae</taxon>
        <taxon>Acaryochloris</taxon>
    </lineage>
</organism>
<proteinExistence type="predicted"/>
<dbReference type="Gene3D" id="3.40.50.300">
    <property type="entry name" value="P-loop containing nucleotide triphosphate hydrolases"/>
    <property type="match status" value="1"/>
</dbReference>
<dbReference type="SUPFAM" id="SSF52540">
    <property type="entry name" value="P-loop containing nucleoside triphosphate hydrolases"/>
    <property type="match status" value="1"/>
</dbReference>
<keyword evidence="2 5" id="KW-0812">Transmembrane</keyword>
<evidence type="ECO:0000256" key="5">
    <source>
        <dbReference type="SAM" id="Phobius"/>
    </source>
</evidence>
<dbReference type="GO" id="GO:0005525">
    <property type="term" value="F:GTP binding"/>
    <property type="evidence" value="ECO:0007669"/>
    <property type="project" value="InterPro"/>
</dbReference>
<dbReference type="EMBL" id="CP000828">
    <property type="protein sequence ID" value="ABW26845.1"/>
    <property type="molecule type" value="Genomic_DNA"/>
</dbReference>
<dbReference type="Pfam" id="PF05128">
    <property type="entry name" value="DUF697"/>
    <property type="match status" value="1"/>
</dbReference>
<dbReference type="Proteomes" id="UP000000268">
    <property type="component" value="Chromosome"/>
</dbReference>
<dbReference type="InterPro" id="IPR006073">
    <property type="entry name" value="GTP-bd"/>
</dbReference>
<keyword evidence="3 5" id="KW-1133">Transmembrane helix</keyword>
<dbReference type="PANTHER" id="PTHR42714">
    <property type="entry name" value="TRNA MODIFICATION GTPASE GTPBP3"/>
    <property type="match status" value="1"/>
</dbReference>
<dbReference type="InterPro" id="IPR027417">
    <property type="entry name" value="P-loop_NTPase"/>
</dbReference>
<sequence>MTVYQRAHLSIQNVIQQVETFPVPLQTELQNQLGSLSSLSLKLNQGIFQIATFGFVSRGKSAVLNALFDEPIFPVGPLNGETQWPRSVRWSPVVAQGLSTLQIELIDTPGLDEIEGQGRAHMAQEIAKAADLILFITAGPPTALELDSLKALRQSGRPLLIVVNKADLYPDLDATGVYERLAEPLQKVLTPEDILLTSAAPAPVEIRVEWPDGRTTHDWETPRANIESLRSTLLQLIQKEGRTLLVLNTLLQVQRVERDIAEHVQTYEAPSGKACIGQYARLKAALIAVCPLLFLDAAIGLLADLLLIGTLVKLYRLPTHRHQVNQLWGQISLSFASLILVEMSTPTLSSWVGHISLGWLPWVGTGLLQGGVSLYGAKRVGQQTQAYLFNGYSWGPLGSSTLIQNIIKQLQPQMVLYRLRQELSDQLT</sequence>
<accession>B0CDC0</accession>
<dbReference type="Pfam" id="PF01926">
    <property type="entry name" value="MMR_HSR1"/>
    <property type="match status" value="1"/>
</dbReference>
<keyword evidence="4 5" id="KW-0472">Membrane</keyword>
<evidence type="ECO:0000256" key="2">
    <source>
        <dbReference type="ARBA" id="ARBA00022692"/>
    </source>
</evidence>
<dbReference type="GO" id="GO:0016020">
    <property type="term" value="C:membrane"/>
    <property type="evidence" value="ECO:0007669"/>
    <property type="project" value="UniProtKB-SubCell"/>
</dbReference>
<feature type="domain" description="G" evidence="6">
    <location>
        <begin position="50"/>
        <end position="165"/>
    </location>
</feature>
<name>B0CDC0_ACAM1</name>
<dbReference type="GO" id="GO:0002098">
    <property type="term" value="P:tRNA wobble uridine modification"/>
    <property type="evidence" value="ECO:0007669"/>
    <property type="project" value="TreeGrafter"/>
</dbReference>
<dbReference type="PANTHER" id="PTHR42714:SF6">
    <property type="entry name" value="TRANSLATION INITIATION FACTOR IF-2"/>
    <property type="match status" value="1"/>
</dbReference>
<dbReference type="GO" id="GO:0030488">
    <property type="term" value="P:tRNA methylation"/>
    <property type="evidence" value="ECO:0007669"/>
    <property type="project" value="TreeGrafter"/>
</dbReference>
<feature type="transmembrane region" description="Helical" evidence="5">
    <location>
        <begin position="292"/>
        <end position="315"/>
    </location>
</feature>
<dbReference type="AlphaFoldDB" id="B0CDC0"/>